<keyword evidence="1" id="KW-0812">Transmembrane</keyword>
<keyword evidence="3" id="KW-1185">Reference proteome</keyword>
<dbReference type="EMBL" id="AONC01000059">
    <property type="protein sequence ID" value="EXJ13743.1"/>
    <property type="molecule type" value="Genomic_DNA"/>
</dbReference>
<evidence type="ECO:0000313" key="2">
    <source>
        <dbReference type="EMBL" id="EXJ13743.1"/>
    </source>
</evidence>
<keyword evidence="1" id="KW-0472">Membrane</keyword>
<dbReference type="Proteomes" id="UP000019460">
    <property type="component" value="Unassembled WGS sequence"/>
</dbReference>
<reference evidence="2 3" key="1">
    <citation type="submission" date="2012-11" db="EMBL/GenBank/DDBJ databases">
        <title>Genome assembly of Thiorhodococcus sp. AK35.</title>
        <authorList>
            <person name="Nupur N."/>
            <person name="Khatri I."/>
            <person name="Subramanian S."/>
            <person name="Pinnaka A."/>
        </authorList>
    </citation>
    <scope>NUCLEOTIDE SEQUENCE [LARGE SCALE GENOMIC DNA]</scope>
    <source>
        <strain evidence="2 3">AK35</strain>
    </source>
</reference>
<evidence type="ECO:0000256" key="1">
    <source>
        <dbReference type="SAM" id="Phobius"/>
    </source>
</evidence>
<keyword evidence="1" id="KW-1133">Transmembrane helix</keyword>
<feature type="transmembrane region" description="Helical" evidence="1">
    <location>
        <begin position="12"/>
        <end position="32"/>
    </location>
</feature>
<proteinExistence type="predicted"/>
<accession>W9V2L4</accession>
<comment type="caution">
    <text evidence="2">The sequence shown here is derived from an EMBL/GenBank/DDBJ whole genome shotgun (WGS) entry which is preliminary data.</text>
</comment>
<organism evidence="2 3">
    <name type="scientific">Imhoffiella purpurea</name>
    <dbReference type="NCBI Taxonomy" id="1249627"/>
    <lineage>
        <taxon>Bacteria</taxon>
        <taxon>Pseudomonadati</taxon>
        <taxon>Pseudomonadota</taxon>
        <taxon>Gammaproteobacteria</taxon>
        <taxon>Chromatiales</taxon>
        <taxon>Chromatiaceae</taxon>
        <taxon>Imhoffiella</taxon>
    </lineage>
</organism>
<dbReference type="AlphaFoldDB" id="W9V2L4"/>
<sequence>MELHNVPFTGIVPIPGAALLFGSGLFGILAIVKLRRS</sequence>
<evidence type="ECO:0000313" key="3">
    <source>
        <dbReference type="Proteomes" id="UP000019460"/>
    </source>
</evidence>
<gene>
    <name evidence="2" type="ORF">D779_3358</name>
</gene>
<name>W9V2L4_9GAMM</name>
<protein>
    <submittedName>
        <fullName evidence="2">Uncharacterized protein</fullName>
    </submittedName>
</protein>